<evidence type="ECO:0000313" key="1">
    <source>
        <dbReference type="EMBL" id="ABC89255.1"/>
    </source>
</evidence>
<gene>
    <name evidence="1" type="ordered locus">RHE_CH00433</name>
</gene>
<evidence type="ECO:0000313" key="2">
    <source>
        <dbReference type="Proteomes" id="UP000001936"/>
    </source>
</evidence>
<proteinExistence type="predicted"/>
<accession>Q2KD31</accession>
<reference evidence="1 2" key="1">
    <citation type="journal article" date="2006" name="Proc. Natl. Acad. Sci. U.S.A.">
        <title>The partitioned Rhizobium etli genome: genetic and metabolic redundancy in seven interacting replicons.</title>
        <authorList>
            <person name="Gonzalez V."/>
            <person name="Santamaria R.I."/>
            <person name="Bustos P."/>
            <person name="Hernandez-Gonzalez I."/>
            <person name="Medrano-Soto A."/>
            <person name="Moreno-Hagelsieb G."/>
            <person name="Janga S.C."/>
            <person name="Ramirez M.A."/>
            <person name="Jimenez-Jacinto V."/>
            <person name="Collado-Vides J."/>
            <person name="Davila G."/>
        </authorList>
    </citation>
    <scope>NUCLEOTIDE SEQUENCE [LARGE SCALE GENOMIC DNA]</scope>
    <source>
        <strain evidence="2">ATCC 51251 / DSM 11541 / JCM 21823 / NBRC 15573 / CFN 42</strain>
    </source>
</reference>
<keyword evidence="2" id="KW-1185">Reference proteome</keyword>
<dbReference type="AlphaFoldDB" id="Q2KD31"/>
<dbReference type="eggNOG" id="ENOG503429R">
    <property type="taxonomic scope" value="Bacteria"/>
</dbReference>
<dbReference type="HOGENOM" id="CLU_1814256_0_0_5"/>
<dbReference type="Proteomes" id="UP000001936">
    <property type="component" value="Chromosome"/>
</dbReference>
<name>Q2KD31_RHIEC</name>
<dbReference type="EMBL" id="CP000133">
    <property type="protein sequence ID" value="ABC89255.1"/>
    <property type="molecule type" value="Genomic_DNA"/>
</dbReference>
<protein>
    <submittedName>
        <fullName evidence="1">Hypothetical conserved protein</fullName>
    </submittedName>
</protein>
<organism evidence="1 2">
    <name type="scientific">Rhizobium etli (strain ATCC 51251 / DSM 11541 / JCM 21823 / NBRC 15573 / CFN 42)</name>
    <dbReference type="NCBI Taxonomy" id="347834"/>
    <lineage>
        <taxon>Bacteria</taxon>
        <taxon>Pseudomonadati</taxon>
        <taxon>Pseudomonadota</taxon>
        <taxon>Alphaproteobacteria</taxon>
        <taxon>Hyphomicrobiales</taxon>
        <taxon>Rhizobiaceae</taxon>
        <taxon>Rhizobium/Agrobacterium group</taxon>
        <taxon>Rhizobium</taxon>
    </lineage>
</organism>
<sequence>MRSCAEYFLAREPTASPYPTQLQEEVLAGSKRRQQDGQSRADSSLIPKDAAMAEDTKELQSINTAWQIAIQEILRMVIRDMYHGGGEASFKSHIKRIEEAAVDSIYTDLRLRGTDEWTEVLVKERASNFVTTLLTSFTYDRA</sequence>
<dbReference type="KEGG" id="ret:RHE_CH00433"/>